<keyword evidence="6" id="KW-1185">Reference proteome</keyword>
<keyword evidence="5" id="KW-0418">Kinase</keyword>
<keyword evidence="5" id="KW-0808">Transferase</keyword>
<name>A0A1I3P8U6_9BACL</name>
<protein>
    <submittedName>
        <fullName evidence="5">ROK family protein (Putative glucokinase)</fullName>
    </submittedName>
</protein>
<dbReference type="GO" id="GO:0003700">
    <property type="term" value="F:DNA-binding transcription factor activity"/>
    <property type="evidence" value="ECO:0007669"/>
    <property type="project" value="InterPro"/>
</dbReference>
<sequence>MQSKKMNIELMRRFNTVSVLKAIHRYGPIARADIGNLLNLSRPSVSEIVSNLIQEGWVREREAEKGGRGRRPIPLEINPYGKYVIGVQLGAFQVIVVICNLRAEILAERCFPVLQEQEPEQILSMTCQLIHQMIEQLSLSKEQLLGIGVAMHGIVDAKTGVSIFAPNLGWRNVPIRDYIQHHTGMLTIVETDCNSSALGEMWFGLGQGLSHFITVLADYGIGSGIVFDGKIYRGIHHTEGQIGHITVDEDGPRCACGNYGCLEAVASETAIVRQVKKRLRMGEDSLLLELVEDVNQLTIQQIYQAAILGDDLVRDILLQAGRYLGIGFTTLINLFNPPLLILGGGLAQVADLILPSIREMIQKRALGEEAKKTPVVPSRFRSKLYPIGAATLIIARAIEGTLESGYTEMDST</sequence>
<dbReference type="GO" id="GO:0042732">
    <property type="term" value="P:D-xylose metabolic process"/>
    <property type="evidence" value="ECO:0007669"/>
    <property type="project" value="UniProtKB-KW"/>
</dbReference>
<dbReference type="CDD" id="cd24076">
    <property type="entry name" value="ASKHA_ATPase_ROK_BsXylR-like"/>
    <property type="match status" value="1"/>
</dbReference>
<evidence type="ECO:0000259" key="4">
    <source>
        <dbReference type="Pfam" id="PF12802"/>
    </source>
</evidence>
<keyword evidence="3" id="KW-0119">Carbohydrate metabolism</keyword>
<dbReference type="PANTHER" id="PTHR18964:SF149">
    <property type="entry name" value="BIFUNCTIONAL UDP-N-ACETYLGLUCOSAMINE 2-EPIMERASE_N-ACETYLMANNOSAMINE KINASE"/>
    <property type="match status" value="1"/>
</dbReference>
<organism evidence="5 6">
    <name type="scientific">Thermoflavimicrobium dichotomicum</name>
    <dbReference type="NCBI Taxonomy" id="46223"/>
    <lineage>
        <taxon>Bacteria</taxon>
        <taxon>Bacillati</taxon>
        <taxon>Bacillota</taxon>
        <taxon>Bacilli</taxon>
        <taxon>Bacillales</taxon>
        <taxon>Thermoactinomycetaceae</taxon>
        <taxon>Thermoflavimicrobium</taxon>
    </lineage>
</organism>
<reference evidence="5 6" key="1">
    <citation type="submission" date="2016-10" db="EMBL/GenBank/DDBJ databases">
        <authorList>
            <person name="de Groot N.N."/>
        </authorList>
    </citation>
    <scope>NUCLEOTIDE SEQUENCE [LARGE SCALE GENOMIC DNA]</scope>
    <source>
        <strain evidence="5 6">DSM 44778</strain>
    </source>
</reference>
<evidence type="ECO:0000256" key="2">
    <source>
        <dbReference type="ARBA" id="ARBA00006479"/>
    </source>
</evidence>
<evidence type="ECO:0000313" key="6">
    <source>
        <dbReference type="Proteomes" id="UP000199545"/>
    </source>
</evidence>
<dbReference type="RefSeq" id="WP_093229208.1">
    <property type="nucleotide sequence ID" value="NZ_FORR01000005.1"/>
</dbReference>
<dbReference type="SUPFAM" id="SSF46785">
    <property type="entry name" value="Winged helix' DNA-binding domain"/>
    <property type="match status" value="1"/>
</dbReference>
<dbReference type="InterPro" id="IPR000600">
    <property type="entry name" value="ROK"/>
</dbReference>
<evidence type="ECO:0000256" key="3">
    <source>
        <dbReference type="ARBA" id="ARBA00022629"/>
    </source>
</evidence>
<dbReference type="Pfam" id="PF12802">
    <property type="entry name" value="MarR_2"/>
    <property type="match status" value="1"/>
</dbReference>
<dbReference type="EMBL" id="FORR01000005">
    <property type="protein sequence ID" value="SFJ17862.1"/>
    <property type="molecule type" value="Genomic_DNA"/>
</dbReference>
<dbReference type="AlphaFoldDB" id="A0A1I3P8U6"/>
<dbReference type="Gene3D" id="1.10.10.10">
    <property type="entry name" value="Winged helix-like DNA-binding domain superfamily/Winged helix DNA-binding domain"/>
    <property type="match status" value="1"/>
</dbReference>
<dbReference type="Pfam" id="PF00480">
    <property type="entry name" value="ROK"/>
    <property type="match status" value="1"/>
</dbReference>
<dbReference type="Gene3D" id="3.30.420.40">
    <property type="match status" value="2"/>
</dbReference>
<dbReference type="OrthoDB" id="9796533at2"/>
<comment type="function">
    <text evidence="1">Transcriptional repressor of xylose-utilizing enzymes.</text>
</comment>
<dbReference type="STRING" id="46223.SAMN05421852_105137"/>
<feature type="domain" description="HTH marR-type" evidence="4">
    <location>
        <begin position="17"/>
        <end position="68"/>
    </location>
</feature>
<dbReference type="InterPro" id="IPR000835">
    <property type="entry name" value="HTH_MarR-typ"/>
</dbReference>
<accession>A0A1I3P8U6</accession>
<dbReference type="InterPro" id="IPR043129">
    <property type="entry name" value="ATPase_NBD"/>
</dbReference>
<comment type="similarity">
    <text evidence="2">Belongs to the ROK (NagC/XylR) family.</text>
</comment>
<proteinExistence type="inferred from homology"/>
<dbReference type="SUPFAM" id="SSF53067">
    <property type="entry name" value="Actin-like ATPase domain"/>
    <property type="match status" value="1"/>
</dbReference>
<gene>
    <name evidence="5" type="ORF">SAMN05421852_105137</name>
</gene>
<keyword evidence="3" id="KW-0859">Xylose metabolism</keyword>
<dbReference type="GO" id="GO:0016301">
    <property type="term" value="F:kinase activity"/>
    <property type="evidence" value="ECO:0007669"/>
    <property type="project" value="UniProtKB-KW"/>
</dbReference>
<dbReference type="PANTHER" id="PTHR18964">
    <property type="entry name" value="ROK (REPRESSOR, ORF, KINASE) FAMILY"/>
    <property type="match status" value="1"/>
</dbReference>
<dbReference type="Proteomes" id="UP000199545">
    <property type="component" value="Unassembled WGS sequence"/>
</dbReference>
<evidence type="ECO:0000256" key="1">
    <source>
        <dbReference type="ARBA" id="ARBA00002486"/>
    </source>
</evidence>
<dbReference type="InterPro" id="IPR036388">
    <property type="entry name" value="WH-like_DNA-bd_sf"/>
</dbReference>
<dbReference type="InterPro" id="IPR036390">
    <property type="entry name" value="WH_DNA-bd_sf"/>
</dbReference>
<evidence type="ECO:0000313" key="5">
    <source>
        <dbReference type="EMBL" id="SFJ17862.1"/>
    </source>
</evidence>